<dbReference type="InterPro" id="IPR006095">
    <property type="entry name" value="Glu/Leu/Phe/Val/Trp_DH"/>
</dbReference>
<dbReference type="eggNOG" id="COG0334">
    <property type="taxonomic scope" value="Bacteria"/>
</dbReference>
<reference evidence="11" key="1">
    <citation type="submission" date="2011-05" db="EMBL/GenBank/DDBJ databases">
        <title>Complete sequence of Desulfotomaculum ruminis DSM 2154.</title>
        <authorList>
            <person name="Lucas S."/>
            <person name="Copeland A."/>
            <person name="Lapidus A."/>
            <person name="Cheng J.-F."/>
            <person name="Goodwin L."/>
            <person name="Pitluck S."/>
            <person name="Lu M."/>
            <person name="Detter J.C."/>
            <person name="Han C."/>
            <person name="Tapia R."/>
            <person name="Land M."/>
            <person name="Hauser L."/>
            <person name="Kyrpides N."/>
            <person name="Ivanova N."/>
            <person name="Mikhailova N."/>
            <person name="Pagani I."/>
            <person name="Stams A.J.M."/>
            <person name="Plugge C.M."/>
            <person name="Muyzer G."/>
            <person name="Kuever J."/>
            <person name="Parshina S.N."/>
            <person name="Ivanova A.E."/>
            <person name="Nazina T.N."/>
            <person name="Brambilla E."/>
            <person name="Spring S."/>
            <person name="Klenk H.-P."/>
            <person name="Woyke T."/>
        </authorList>
    </citation>
    <scope>NUCLEOTIDE SEQUENCE [LARGE SCALE GENOMIC DNA]</scope>
    <source>
        <strain evidence="11">ATCC 23193 / DSM 2154 / NCIB 8452 / DL</strain>
    </source>
</reference>
<dbReference type="RefSeq" id="WP_013840617.1">
    <property type="nucleotide sequence ID" value="NC_015589.1"/>
</dbReference>
<dbReference type="STRING" id="696281.Desru_0556"/>
<keyword evidence="3 4" id="KW-0560">Oxidoreductase</keyword>
<evidence type="ECO:0000313" key="10">
    <source>
        <dbReference type="EMBL" id="AEG58842.1"/>
    </source>
</evidence>
<protein>
    <recommendedName>
        <fullName evidence="2 4">Glutamate dehydrogenase</fullName>
    </recommendedName>
</protein>
<gene>
    <name evidence="10" type="ordered locus">Desru_0556</name>
</gene>
<dbReference type="InterPro" id="IPR046346">
    <property type="entry name" value="Aminoacid_DH-like_N_sf"/>
</dbReference>
<dbReference type="InterPro" id="IPR006096">
    <property type="entry name" value="Glu/Leu/Phe/Val/Trp_DH_C"/>
</dbReference>
<name>F6DS80_DESRL</name>
<dbReference type="EMBL" id="CP002780">
    <property type="protein sequence ID" value="AEG58842.1"/>
    <property type="molecule type" value="Genomic_DNA"/>
</dbReference>
<dbReference type="GO" id="GO:0004352">
    <property type="term" value="F:glutamate dehydrogenase (NAD+) activity"/>
    <property type="evidence" value="ECO:0007669"/>
    <property type="project" value="TreeGrafter"/>
</dbReference>
<dbReference type="AlphaFoldDB" id="F6DS80"/>
<dbReference type="FunFam" id="3.40.50.10860:FF:000003">
    <property type="entry name" value="Glutamate dehydrogenase"/>
    <property type="match status" value="1"/>
</dbReference>
<feature type="active site" description="Proton donor" evidence="5">
    <location>
        <position position="116"/>
    </location>
</feature>
<feature type="domain" description="Glutamate/phenylalanine/leucine/valine/L-tryptophan dehydrogenase C-terminal" evidence="9">
    <location>
        <begin position="193"/>
        <end position="423"/>
    </location>
</feature>
<feature type="site" description="Important for catalysis" evidence="7">
    <location>
        <position position="156"/>
    </location>
</feature>
<dbReference type="Gene3D" id="3.40.50.10860">
    <property type="entry name" value="Leucine Dehydrogenase, chain A, domain 1"/>
    <property type="match status" value="1"/>
</dbReference>
<evidence type="ECO:0000256" key="7">
    <source>
        <dbReference type="PIRSR" id="PIRSR000185-3"/>
    </source>
</evidence>
<dbReference type="Proteomes" id="UP000009234">
    <property type="component" value="Chromosome"/>
</dbReference>
<dbReference type="GO" id="GO:0006538">
    <property type="term" value="P:L-glutamate catabolic process"/>
    <property type="evidence" value="ECO:0007669"/>
    <property type="project" value="TreeGrafter"/>
</dbReference>
<evidence type="ECO:0000256" key="6">
    <source>
        <dbReference type="PIRSR" id="PIRSR000185-2"/>
    </source>
</evidence>
<sequence length="426" mass="46289">MHKQDAQESACRTALSLFDMTVQMFHSAADYLSLEPGIRKILTHCHREFVVNFPVVMDDGSIEVFTGYRVHHNTSRGPAKGGLRYHPHVSLDDVRALAMLMTLKCAVVKIPYGGAKGGVTCEPGKLSKRELQALTRRYASEISLLIGPDEDIPAPDVGTNAQVMAWIMDTYSMHQGFSVPGVITGKPVEIGGSIGREEATGRGVFITIEEAAKVRGIELEKARVVIQGMGNVGATVAKLMIQRGATVVAISKSQGGVYNAEGLNLDQVLEYVAENKSLAGYPGGEAVTNQELLELECDILVPAALENQITRENADKIKAQIVAEGANGPTTPKGDQILNQKGILVIPDILCNAGGVTVSYFEWVQSRDAYFWSIGEVNARLKEIMTASFKEVYQIAGRYGVDMRKAAYILAIDRVKSAYELRGIYP</sequence>
<dbReference type="HOGENOM" id="CLU_025763_1_2_9"/>
<dbReference type="SUPFAM" id="SSF53223">
    <property type="entry name" value="Aminoacid dehydrogenase-like, N-terminal domain"/>
    <property type="match status" value="1"/>
</dbReference>
<feature type="binding site" evidence="6">
    <location>
        <position position="359"/>
    </location>
    <ligand>
        <name>substrate</name>
    </ligand>
</feature>
<dbReference type="SUPFAM" id="SSF51735">
    <property type="entry name" value="NAD(P)-binding Rossmann-fold domains"/>
    <property type="match status" value="1"/>
</dbReference>
<dbReference type="InterPro" id="IPR033922">
    <property type="entry name" value="NAD_bind_Glu_DH"/>
</dbReference>
<reference evidence="10 11" key="2">
    <citation type="journal article" date="2012" name="Stand. Genomic Sci.">
        <title>Complete genome sequence of the sulfate-reducing firmicute Desulfotomaculum ruminis type strain (DL(T)).</title>
        <authorList>
            <person name="Spring S."/>
            <person name="Visser M."/>
            <person name="Lu M."/>
            <person name="Copeland A."/>
            <person name="Lapidus A."/>
            <person name="Lucas S."/>
            <person name="Cheng J.F."/>
            <person name="Han C."/>
            <person name="Tapia R."/>
            <person name="Goodwin L.A."/>
            <person name="Pitluck S."/>
            <person name="Ivanova N."/>
            <person name="Land M."/>
            <person name="Hauser L."/>
            <person name="Larimer F."/>
            <person name="Rohde M."/>
            <person name="Goker M."/>
            <person name="Detter J.C."/>
            <person name="Kyrpides N.C."/>
            <person name="Woyke T."/>
            <person name="Schaap P.J."/>
            <person name="Plugge C.M."/>
            <person name="Muyzer G."/>
            <person name="Kuever J."/>
            <person name="Pereira I.A."/>
            <person name="Parshina S.N."/>
            <person name="Bernier-Latmani R."/>
            <person name="Stams A.J."/>
            <person name="Klenk H.P."/>
        </authorList>
    </citation>
    <scope>NUCLEOTIDE SEQUENCE [LARGE SCALE GENOMIC DNA]</scope>
    <source>
        <strain evidence="11">ATCC 23193 / DSM 2154 / NCIB 8452 / DL</strain>
    </source>
</reference>
<dbReference type="InterPro" id="IPR036291">
    <property type="entry name" value="NAD(P)-bd_dom_sf"/>
</dbReference>
<dbReference type="Pfam" id="PF00208">
    <property type="entry name" value="ELFV_dehydrog"/>
    <property type="match status" value="1"/>
</dbReference>
<dbReference type="OrthoDB" id="9803297at2"/>
<dbReference type="GO" id="GO:0000166">
    <property type="term" value="F:nucleotide binding"/>
    <property type="evidence" value="ECO:0007669"/>
    <property type="project" value="UniProtKB-KW"/>
</dbReference>
<keyword evidence="11" id="KW-1185">Reference proteome</keyword>
<dbReference type="InterPro" id="IPR006097">
    <property type="entry name" value="Glu/Leu/Phe/Val/Trp_DH_dimer"/>
</dbReference>
<evidence type="ECO:0000256" key="1">
    <source>
        <dbReference type="ARBA" id="ARBA00006382"/>
    </source>
</evidence>
<dbReference type="Pfam" id="PF02812">
    <property type="entry name" value="ELFV_dehydrog_N"/>
    <property type="match status" value="1"/>
</dbReference>
<evidence type="ECO:0000256" key="5">
    <source>
        <dbReference type="PIRSR" id="PIRSR000185-1"/>
    </source>
</evidence>
<evidence type="ECO:0000256" key="8">
    <source>
        <dbReference type="RuleBase" id="RU004417"/>
    </source>
</evidence>
<accession>F6DS80</accession>
<proteinExistence type="inferred from homology"/>
<evidence type="ECO:0000256" key="2">
    <source>
        <dbReference type="ARBA" id="ARBA00012896"/>
    </source>
</evidence>
<evidence type="ECO:0000259" key="9">
    <source>
        <dbReference type="SMART" id="SM00839"/>
    </source>
</evidence>
<dbReference type="Gene3D" id="3.40.50.720">
    <property type="entry name" value="NAD(P)-binding Rossmann-like Domain"/>
    <property type="match status" value="1"/>
</dbReference>
<dbReference type="PANTHER" id="PTHR11606:SF13">
    <property type="entry name" value="GLUTAMATE DEHYDROGENASE 1, MITOCHONDRIAL"/>
    <property type="match status" value="1"/>
</dbReference>
<feature type="binding site" evidence="6">
    <location>
        <position position="200"/>
    </location>
    <ligand>
        <name>NAD(+)</name>
        <dbReference type="ChEBI" id="CHEBI:57540"/>
    </ligand>
</feature>
<evidence type="ECO:0000256" key="4">
    <source>
        <dbReference type="PIRNR" id="PIRNR000185"/>
    </source>
</evidence>
<comment type="similarity">
    <text evidence="1 4 8">Belongs to the Glu/Leu/Phe/Val dehydrogenases family.</text>
</comment>
<feature type="binding site" evidence="6">
    <location>
        <position position="80"/>
    </location>
    <ligand>
        <name>substrate</name>
    </ligand>
</feature>
<dbReference type="PANTHER" id="PTHR11606">
    <property type="entry name" value="GLUTAMATE DEHYDROGENASE"/>
    <property type="match status" value="1"/>
</dbReference>
<evidence type="ECO:0000313" key="11">
    <source>
        <dbReference type="Proteomes" id="UP000009234"/>
    </source>
</evidence>
<evidence type="ECO:0000256" key="3">
    <source>
        <dbReference type="ARBA" id="ARBA00023002"/>
    </source>
</evidence>
<dbReference type="CDD" id="cd01076">
    <property type="entry name" value="NAD_bind_1_Glu_DH"/>
    <property type="match status" value="1"/>
</dbReference>
<feature type="binding site" evidence="6">
    <location>
        <position position="231"/>
    </location>
    <ligand>
        <name>NAD(+)</name>
        <dbReference type="ChEBI" id="CHEBI:57540"/>
    </ligand>
</feature>
<organism evidence="10 11">
    <name type="scientific">Desulforamulus ruminis (strain ATCC 23193 / DSM 2154 / NCIMB 8452 / DL)</name>
    <name type="common">Desulfotomaculum ruminis</name>
    <dbReference type="NCBI Taxonomy" id="696281"/>
    <lineage>
        <taxon>Bacteria</taxon>
        <taxon>Bacillati</taxon>
        <taxon>Bacillota</taxon>
        <taxon>Clostridia</taxon>
        <taxon>Eubacteriales</taxon>
        <taxon>Peptococcaceae</taxon>
        <taxon>Desulforamulus</taxon>
    </lineage>
</organism>
<feature type="binding site" evidence="6">
    <location>
        <position position="104"/>
    </location>
    <ligand>
        <name>substrate</name>
    </ligand>
</feature>
<dbReference type="SMART" id="SM00839">
    <property type="entry name" value="ELFV_dehydrog"/>
    <property type="match status" value="1"/>
</dbReference>
<dbReference type="PRINTS" id="PR00082">
    <property type="entry name" value="GLFDHDRGNASE"/>
</dbReference>
<keyword evidence="6" id="KW-0547">Nucleotide-binding</keyword>
<dbReference type="KEGG" id="dru:Desru_0556"/>
<dbReference type="InterPro" id="IPR014362">
    <property type="entry name" value="Glu_DH"/>
</dbReference>
<keyword evidence="6" id="KW-0520">NAD</keyword>
<dbReference type="PIRSF" id="PIRSF000185">
    <property type="entry name" value="Glu_DH"/>
    <property type="match status" value="1"/>
</dbReference>